<name>A0AAD3CX82_9STRA</name>
<dbReference type="Pfam" id="PF01753">
    <property type="entry name" value="zf-MYND"/>
    <property type="match status" value="1"/>
</dbReference>
<dbReference type="PROSITE" id="PS50865">
    <property type="entry name" value="ZF_MYND_2"/>
    <property type="match status" value="1"/>
</dbReference>
<keyword evidence="1" id="KW-0479">Metal-binding</keyword>
<evidence type="ECO:0000256" key="1">
    <source>
        <dbReference type="ARBA" id="ARBA00022723"/>
    </source>
</evidence>
<evidence type="ECO:0000313" key="6">
    <source>
        <dbReference type="EMBL" id="GFH52600.1"/>
    </source>
</evidence>
<sequence length="455" mass="53688">MYDRDLAQIVPEWDSFNKRKKEKIYQKYLVFSRKTENQKEFAEMNEKAHIINHQRCIKMLPSALRKRDTQSLNYIVDDLGFVDGRMNEMEWEKKKVLTMEIWDGAASAFVDALNCRDAMFSIYLNWLYIEFLTAHGRATRVLRKSKLFCPYLKHCLTHYLDNKIFYLIDGGFEKEIYVMVMFSLLGGSLTFVKRLIKEDIPRLLFERIEKCPDVYIIHLLEAIRQCIVLLANYKEEEGLKHSIIDIISKGYVTLLQRALKINYTKNEPNFEGIANKFAETFVYLQVYFKLPTLLKLREKFTPFGMEFYKGIRDITNPNFYSCQLVTVDFAKEDASDGRKSLRKVFDGKNDEFERYRNVNIHCGYCKKEEPEDTLFSRCTKCKMIYYCNRDCQVKGWKHHKSVCKALPKTSLKEPLRNGIEGMVHTAIEEMDMPARGTKYPTPFAVWLEEKYGSKE</sequence>
<dbReference type="GO" id="GO:0008270">
    <property type="term" value="F:zinc ion binding"/>
    <property type="evidence" value="ECO:0007669"/>
    <property type="project" value="UniProtKB-KW"/>
</dbReference>
<dbReference type="AlphaFoldDB" id="A0AAD3CX82"/>
<dbReference type="InterPro" id="IPR002893">
    <property type="entry name" value="Znf_MYND"/>
</dbReference>
<feature type="domain" description="MYND-type" evidence="5">
    <location>
        <begin position="362"/>
        <end position="403"/>
    </location>
</feature>
<accession>A0AAD3CX82</accession>
<evidence type="ECO:0000313" key="7">
    <source>
        <dbReference type="Proteomes" id="UP001054902"/>
    </source>
</evidence>
<protein>
    <recommendedName>
        <fullName evidence="5">MYND-type domain-containing protein</fullName>
    </recommendedName>
</protein>
<dbReference type="Proteomes" id="UP001054902">
    <property type="component" value="Unassembled WGS sequence"/>
</dbReference>
<organism evidence="6 7">
    <name type="scientific">Chaetoceros tenuissimus</name>
    <dbReference type="NCBI Taxonomy" id="426638"/>
    <lineage>
        <taxon>Eukaryota</taxon>
        <taxon>Sar</taxon>
        <taxon>Stramenopiles</taxon>
        <taxon>Ochrophyta</taxon>
        <taxon>Bacillariophyta</taxon>
        <taxon>Coscinodiscophyceae</taxon>
        <taxon>Chaetocerotophycidae</taxon>
        <taxon>Chaetocerotales</taxon>
        <taxon>Chaetocerotaceae</taxon>
        <taxon>Chaetoceros</taxon>
    </lineage>
</organism>
<comment type="caution">
    <text evidence="6">The sequence shown here is derived from an EMBL/GenBank/DDBJ whole genome shotgun (WGS) entry which is preliminary data.</text>
</comment>
<evidence type="ECO:0000256" key="3">
    <source>
        <dbReference type="ARBA" id="ARBA00022833"/>
    </source>
</evidence>
<evidence type="ECO:0000256" key="4">
    <source>
        <dbReference type="PROSITE-ProRule" id="PRU00134"/>
    </source>
</evidence>
<reference evidence="6 7" key="1">
    <citation type="journal article" date="2021" name="Sci. Rep.">
        <title>The genome of the diatom Chaetoceros tenuissimus carries an ancient integrated fragment of an extant virus.</title>
        <authorList>
            <person name="Hongo Y."/>
            <person name="Kimura K."/>
            <person name="Takaki Y."/>
            <person name="Yoshida Y."/>
            <person name="Baba S."/>
            <person name="Kobayashi G."/>
            <person name="Nagasaki K."/>
            <person name="Hano T."/>
            <person name="Tomaru Y."/>
        </authorList>
    </citation>
    <scope>NUCLEOTIDE SEQUENCE [LARGE SCALE GENOMIC DNA]</scope>
    <source>
        <strain evidence="6 7">NIES-3715</strain>
    </source>
</reference>
<dbReference type="SUPFAM" id="SSF144232">
    <property type="entry name" value="HIT/MYND zinc finger-like"/>
    <property type="match status" value="1"/>
</dbReference>
<dbReference type="Gene3D" id="6.10.140.2220">
    <property type="match status" value="1"/>
</dbReference>
<keyword evidence="3" id="KW-0862">Zinc</keyword>
<gene>
    <name evidence="6" type="ORF">CTEN210_09076</name>
</gene>
<keyword evidence="2 4" id="KW-0863">Zinc-finger</keyword>
<keyword evidence="7" id="KW-1185">Reference proteome</keyword>
<evidence type="ECO:0000256" key="2">
    <source>
        <dbReference type="ARBA" id="ARBA00022771"/>
    </source>
</evidence>
<dbReference type="EMBL" id="BLLK01000045">
    <property type="protein sequence ID" value="GFH52600.1"/>
    <property type="molecule type" value="Genomic_DNA"/>
</dbReference>
<proteinExistence type="predicted"/>
<evidence type="ECO:0000259" key="5">
    <source>
        <dbReference type="PROSITE" id="PS50865"/>
    </source>
</evidence>